<evidence type="ECO:0000256" key="1">
    <source>
        <dbReference type="SAM" id="Coils"/>
    </source>
</evidence>
<dbReference type="Proteomes" id="UP000556298">
    <property type="component" value="Unassembled WGS sequence"/>
</dbReference>
<dbReference type="AlphaFoldDB" id="A0A7U7V6N8"/>
<feature type="coiled-coil region" evidence="1">
    <location>
        <begin position="1"/>
        <end position="36"/>
    </location>
</feature>
<reference evidence="2 3" key="1">
    <citation type="submission" date="2018-05" db="EMBL/GenBank/DDBJ databases">
        <authorList>
            <consortium name="PulseNet: The National Subtyping Network for Foodborne Disease Surveillance"/>
            <person name="Tarr C.L."/>
            <person name="Trees E."/>
            <person name="Katz L.S."/>
            <person name="Carleton-Romer H.A."/>
            <person name="Stroika S."/>
            <person name="Kucerova Z."/>
            <person name="Roache K.F."/>
            <person name="Sabol A.L."/>
            <person name="Besser J."/>
            <person name="Gerner-Smidt P."/>
        </authorList>
    </citation>
    <scope>NUCLEOTIDE SEQUENCE [LARGE SCALE GENOMIC DNA]</scope>
    <source>
        <strain evidence="2 3">2016D-0268</strain>
    </source>
</reference>
<protein>
    <recommendedName>
        <fullName evidence="4">Mobilization protein</fullName>
    </recommendedName>
</protein>
<evidence type="ECO:0008006" key="4">
    <source>
        <dbReference type="Google" id="ProtNLM"/>
    </source>
</evidence>
<sequence length="90" mass="10884">MKKDSKEIELLKQEYKEKIQKAKQKEKERKEKLCKKLGSEIISLLDKDDFRNLFFDYIQKNNLEKIKSLCSEVDDFFNINYTNNKEDKSN</sequence>
<accession>A0A7U7V6N8</accession>
<evidence type="ECO:0000313" key="3">
    <source>
        <dbReference type="Proteomes" id="UP000556298"/>
    </source>
</evidence>
<dbReference type="EMBL" id="AABYWZ010000027">
    <property type="protein sequence ID" value="EAJ5682133.1"/>
    <property type="molecule type" value="Genomic_DNA"/>
</dbReference>
<name>A0A7U7V6N8_CAMLA</name>
<comment type="caution">
    <text evidence="2">The sequence shown here is derived from an EMBL/GenBank/DDBJ whole genome shotgun (WGS) entry which is preliminary data.</text>
</comment>
<evidence type="ECO:0000313" key="2">
    <source>
        <dbReference type="EMBL" id="EAJ5682133.1"/>
    </source>
</evidence>
<keyword evidence="1" id="KW-0175">Coiled coil</keyword>
<dbReference type="RefSeq" id="WP_257933371.1">
    <property type="nucleotide sequence ID" value="NZ_CP177188.1"/>
</dbReference>
<organism evidence="2 3">
    <name type="scientific">Campylobacter lari</name>
    <dbReference type="NCBI Taxonomy" id="201"/>
    <lineage>
        <taxon>Bacteria</taxon>
        <taxon>Pseudomonadati</taxon>
        <taxon>Campylobacterota</taxon>
        <taxon>Epsilonproteobacteria</taxon>
        <taxon>Campylobacterales</taxon>
        <taxon>Campylobacteraceae</taxon>
        <taxon>Campylobacter</taxon>
    </lineage>
</organism>
<proteinExistence type="predicted"/>
<gene>
    <name evidence="2" type="ORF">BXA13_07420</name>
</gene>